<organism evidence="2 3">
    <name type="scientific">Panicum miliaceum</name>
    <name type="common">Proso millet</name>
    <name type="synonym">Broomcorn millet</name>
    <dbReference type="NCBI Taxonomy" id="4540"/>
    <lineage>
        <taxon>Eukaryota</taxon>
        <taxon>Viridiplantae</taxon>
        <taxon>Streptophyta</taxon>
        <taxon>Embryophyta</taxon>
        <taxon>Tracheophyta</taxon>
        <taxon>Spermatophyta</taxon>
        <taxon>Magnoliopsida</taxon>
        <taxon>Liliopsida</taxon>
        <taxon>Poales</taxon>
        <taxon>Poaceae</taxon>
        <taxon>PACMAD clade</taxon>
        <taxon>Panicoideae</taxon>
        <taxon>Panicodae</taxon>
        <taxon>Paniceae</taxon>
        <taxon>Panicinae</taxon>
        <taxon>Panicum</taxon>
        <taxon>Panicum sect. Panicum</taxon>
    </lineage>
</organism>
<dbReference type="Pfam" id="PF00646">
    <property type="entry name" value="F-box"/>
    <property type="match status" value="1"/>
</dbReference>
<comment type="caution">
    <text evidence="2">The sequence shown here is derived from an EMBL/GenBank/DDBJ whole genome shotgun (WGS) entry which is preliminary data.</text>
</comment>
<dbReference type="Proteomes" id="UP000275267">
    <property type="component" value="Unassembled WGS sequence"/>
</dbReference>
<dbReference type="InterPro" id="IPR053781">
    <property type="entry name" value="F-box_AtFBL13-like"/>
</dbReference>
<dbReference type="AlphaFoldDB" id="A0A3L6R2H9"/>
<sequence length="205" mass="22546">MAANRCLSDLPDDLLRHILSFAPAKEAAAISRRWRSLWRTCGAVNLDSRSYGRRLNNAETRGDFFRGAETALAAARAPLRKLTLYVELEEHEDRPEPETLPSRSGAAKQELHGMIGALLSKPAARRVEELRIGAQLFVGASMGALTGCGFHELRFGAHHPSEAGEALRVLHVTNCINFAPALPGTHFPRLAEMRLWGCGVSRKEL</sequence>
<dbReference type="OrthoDB" id="693880at2759"/>
<feature type="domain" description="F-box" evidence="1">
    <location>
        <begin position="7"/>
        <end position="41"/>
    </location>
</feature>
<dbReference type="CDD" id="cd22160">
    <property type="entry name" value="F-box_AtFBL13-like"/>
    <property type="match status" value="1"/>
</dbReference>
<reference evidence="3" key="1">
    <citation type="journal article" date="2019" name="Nat. Commun.">
        <title>The genome of broomcorn millet.</title>
        <authorList>
            <person name="Zou C."/>
            <person name="Miki D."/>
            <person name="Li D."/>
            <person name="Tang Q."/>
            <person name="Xiao L."/>
            <person name="Rajput S."/>
            <person name="Deng P."/>
            <person name="Jia W."/>
            <person name="Huang R."/>
            <person name="Zhang M."/>
            <person name="Sun Y."/>
            <person name="Hu J."/>
            <person name="Fu X."/>
            <person name="Schnable P.S."/>
            <person name="Li F."/>
            <person name="Zhang H."/>
            <person name="Feng B."/>
            <person name="Zhu X."/>
            <person name="Liu R."/>
            <person name="Schnable J.C."/>
            <person name="Zhu J.-K."/>
            <person name="Zhang H."/>
        </authorList>
    </citation>
    <scope>NUCLEOTIDE SEQUENCE [LARGE SCALE GENOMIC DNA]</scope>
</reference>
<protein>
    <recommendedName>
        <fullName evidence="1">F-box domain-containing protein</fullName>
    </recommendedName>
</protein>
<dbReference type="EMBL" id="PQIB02000010">
    <property type="protein sequence ID" value="RLM93445.1"/>
    <property type="molecule type" value="Genomic_DNA"/>
</dbReference>
<accession>A0A3L6R2H9</accession>
<dbReference type="PANTHER" id="PTHR32141">
    <property type="match status" value="1"/>
</dbReference>
<evidence type="ECO:0000313" key="3">
    <source>
        <dbReference type="Proteomes" id="UP000275267"/>
    </source>
</evidence>
<dbReference type="STRING" id="4540.A0A3L6R2H9"/>
<proteinExistence type="predicted"/>
<keyword evidence="3" id="KW-1185">Reference proteome</keyword>
<dbReference type="InterPro" id="IPR055302">
    <property type="entry name" value="F-box_dom-containing"/>
</dbReference>
<evidence type="ECO:0000259" key="1">
    <source>
        <dbReference type="Pfam" id="PF00646"/>
    </source>
</evidence>
<dbReference type="PANTHER" id="PTHR32141:SF26">
    <property type="entry name" value="OS08G0328600 PROTEIN"/>
    <property type="match status" value="1"/>
</dbReference>
<dbReference type="InterPro" id="IPR001810">
    <property type="entry name" value="F-box_dom"/>
</dbReference>
<dbReference type="InterPro" id="IPR036047">
    <property type="entry name" value="F-box-like_dom_sf"/>
</dbReference>
<name>A0A3L6R2H9_PANMI</name>
<evidence type="ECO:0000313" key="2">
    <source>
        <dbReference type="EMBL" id="RLM93445.1"/>
    </source>
</evidence>
<dbReference type="SUPFAM" id="SSF81383">
    <property type="entry name" value="F-box domain"/>
    <property type="match status" value="1"/>
</dbReference>
<gene>
    <name evidence="2" type="ORF">C2845_PM08G28690</name>
</gene>